<accession>A0A0H5SZ13</accession>
<organism evidence="2 3">
    <name type="scientific">Herbinix hemicellulosilytica</name>
    <dbReference type="NCBI Taxonomy" id="1564487"/>
    <lineage>
        <taxon>Bacteria</taxon>
        <taxon>Bacillati</taxon>
        <taxon>Bacillota</taxon>
        <taxon>Clostridia</taxon>
        <taxon>Lachnospirales</taxon>
        <taxon>Lachnospiraceae</taxon>
        <taxon>Herbinix</taxon>
    </lineage>
</organism>
<feature type="domain" description="PEGA" evidence="1">
    <location>
        <begin position="418"/>
        <end position="465"/>
    </location>
</feature>
<keyword evidence="3" id="KW-1185">Reference proteome</keyword>
<name>A0A0H5SZ13_HERHM</name>
<dbReference type="PANTHER" id="PTHR36194">
    <property type="entry name" value="S-LAYER-LIKE PROTEIN"/>
    <property type="match status" value="1"/>
</dbReference>
<dbReference type="AlphaFoldDB" id="A0A0H5SZ13"/>
<evidence type="ECO:0000313" key="2">
    <source>
        <dbReference type="EMBL" id="CRZ35628.1"/>
    </source>
</evidence>
<dbReference type="Pfam" id="PF08308">
    <property type="entry name" value="PEGA"/>
    <property type="match status" value="1"/>
</dbReference>
<dbReference type="RefSeq" id="WP_103203707.1">
    <property type="nucleotide sequence ID" value="NZ_CVTD020000027.1"/>
</dbReference>
<dbReference type="InterPro" id="IPR013229">
    <property type="entry name" value="PEGA"/>
</dbReference>
<proteinExistence type="predicted"/>
<reference evidence="2 3" key="1">
    <citation type="submission" date="2015-06" db="EMBL/GenBank/DDBJ databases">
        <authorList>
            <person name="Wibberg Daniel"/>
        </authorList>
    </citation>
    <scope>NUCLEOTIDE SEQUENCE [LARGE SCALE GENOMIC DNA]</scope>
    <source>
        <strain evidence="2 3">T3/55T</strain>
    </source>
</reference>
<sequence length="481" mass="53341">MNNVRGKNKKFMIKIGPIMSLLIGLSFFTFVLFIALMETGKSKKPVLRQTISNPATKEEENSSIYNQADKNITALVLEVNTSDKSIKLFDIDKKEEIVLYYTGGSNITDKYGQPITAGQLEMGQIVDIACQSSKNKILALQPSLKAWEYIGVNNMLIDSSDKTIKIASKKYTYESPIVTDNDVFISLEDITEQDVLTVRGIDEIVWSVKVIKGHGTVRLIDCDAFLGGSVTIGYEAVQKITENMIVTVREGNYNLTAENGAYSGTKNVTVNRNEETVVSLGDLGPGYGQIVFEISPLGADLFIDGKLTLYASPVKLMYGEHKIEVSLGGYATYRGSLKVDQSEKKVQIILPELKSRESVSVVEIPGSNTDESDYIEYNNWDREQSSGEDDAETIEIPVDETSDEDPIVDKEHLIYIQNPKGVSVYLNGEYKGVSPGSFQKVIGRHVLTFIKQGYQTKSYTIDIADDGMDTYISLPDLEPDR</sequence>
<dbReference type="PANTHER" id="PTHR36194:SF1">
    <property type="entry name" value="S-LAYER-LIKE PROTEIN"/>
    <property type="match status" value="1"/>
</dbReference>
<evidence type="ECO:0000313" key="3">
    <source>
        <dbReference type="Proteomes" id="UP000236497"/>
    </source>
</evidence>
<dbReference type="OrthoDB" id="9769893at2"/>
<evidence type="ECO:0000259" key="1">
    <source>
        <dbReference type="Pfam" id="PF08308"/>
    </source>
</evidence>
<protein>
    <recommendedName>
        <fullName evidence="1">PEGA domain-containing protein</fullName>
    </recommendedName>
</protein>
<dbReference type="EMBL" id="CVTD020000027">
    <property type="protein sequence ID" value="CRZ35628.1"/>
    <property type="molecule type" value="Genomic_DNA"/>
</dbReference>
<dbReference type="Proteomes" id="UP000236497">
    <property type="component" value="Unassembled WGS sequence"/>
</dbReference>
<gene>
    <name evidence="2" type="ORF">HHT355_2442</name>
</gene>